<keyword evidence="1" id="KW-0812">Transmembrane</keyword>
<keyword evidence="1" id="KW-0472">Membrane</keyword>
<feature type="transmembrane region" description="Helical" evidence="1">
    <location>
        <begin position="12"/>
        <end position="34"/>
    </location>
</feature>
<accession>A0A0F9P1W5</accession>
<dbReference type="AlphaFoldDB" id="A0A0F9P1W5"/>
<evidence type="ECO:0000256" key="1">
    <source>
        <dbReference type="SAM" id="Phobius"/>
    </source>
</evidence>
<comment type="caution">
    <text evidence="2">The sequence shown here is derived from an EMBL/GenBank/DDBJ whole genome shotgun (WGS) entry which is preliminary data.</text>
</comment>
<protein>
    <submittedName>
        <fullName evidence="2">Uncharacterized protein</fullName>
    </submittedName>
</protein>
<name>A0A0F9P1W5_9ZZZZ</name>
<keyword evidence="1" id="KW-1133">Transmembrane helix</keyword>
<reference evidence="2" key="1">
    <citation type="journal article" date="2015" name="Nature">
        <title>Complex archaea that bridge the gap between prokaryotes and eukaryotes.</title>
        <authorList>
            <person name="Spang A."/>
            <person name="Saw J.H."/>
            <person name="Jorgensen S.L."/>
            <person name="Zaremba-Niedzwiedzka K."/>
            <person name="Martijn J."/>
            <person name="Lind A.E."/>
            <person name="van Eijk R."/>
            <person name="Schleper C."/>
            <person name="Guy L."/>
            <person name="Ettema T.J."/>
        </authorList>
    </citation>
    <scope>NUCLEOTIDE SEQUENCE</scope>
</reference>
<organism evidence="2">
    <name type="scientific">marine sediment metagenome</name>
    <dbReference type="NCBI Taxonomy" id="412755"/>
    <lineage>
        <taxon>unclassified sequences</taxon>
        <taxon>metagenomes</taxon>
        <taxon>ecological metagenomes</taxon>
    </lineage>
</organism>
<dbReference type="EMBL" id="LAZR01006052">
    <property type="protein sequence ID" value="KKM95110.1"/>
    <property type="molecule type" value="Genomic_DNA"/>
</dbReference>
<proteinExistence type="predicted"/>
<sequence length="71" mass="8035">MKAQTKNRIGKVLGSPLWLVAILWFIMAVFISVLPLLPAVYKWPSLPFYVVALFAGGFSLRMFSRKLINAH</sequence>
<feature type="transmembrane region" description="Helical" evidence="1">
    <location>
        <begin position="46"/>
        <end position="63"/>
    </location>
</feature>
<evidence type="ECO:0000313" key="2">
    <source>
        <dbReference type="EMBL" id="KKM95110.1"/>
    </source>
</evidence>
<gene>
    <name evidence="2" type="ORF">LCGC14_1191480</name>
</gene>